<dbReference type="InterPro" id="IPR011330">
    <property type="entry name" value="Glyco_hydro/deAcase_b/a-brl"/>
</dbReference>
<dbReference type="GO" id="GO:0005975">
    <property type="term" value="P:carbohydrate metabolic process"/>
    <property type="evidence" value="ECO:0007669"/>
    <property type="project" value="InterPro"/>
</dbReference>
<protein>
    <submittedName>
        <fullName evidence="1">WalW protein</fullName>
    </submittedName>
</protein>
<name>A0A437J5D1_9SPHN</name>
<dbReference type="AlphaFoldDB" id="A0A437J5D1"/>
<dbReference type="EMBL" id="RZUL01000004">
    <property type="protein sequence ID" value="RVT40117.1"/>
    <property type="molecule type" value="Genomic_DNA"/>
</dbReference>
<gene>
    <name evidence="1" type="ORF">ENE74_12190</name>
</gene>
<sequence length="355" mass="38240">MTGQFSADRDHDGGLLRAPLPQDHIALDPCFGTRFALFVDTEEEFDWDAPFSRTGHGVTALTGMARGQAWFAAAGVKPVYVADYPVIDSPAASQMLAQWRDDGAAEIGAHLHPWVNPPHVEAVTAANSYVGFLPEAVERAKLDALCLRFHDAFGTRPTIYRAGRYGVGPNSARLLEDAGFRIDSSVRSHFNYSHQHGPDFEGLPVTPYRVGPMRNLVELPLSTAFVGRLRRNGAQLHRATRGLGRISGGLARAGLLSRVPLTPEGVSARDAIAAIDALLADGVRLLNFSFHSPTLEPGHTPYVRNAADLEAFYRWWGAVLAHLARRGVTATTMAAFLAAVPAADGTARQSACQAA</sequence>
<dbReference type="SUPFAM" id="SSF88713">
    <property type="entry name" value="Glycoside hydrolase/deacetylase"/>
    <property type="match status" value="1"/>
</dbReference>
<dbReference type="RefSeq" id="WP_127691213.1">
    <property type="nucleotide sequence ID" value="NZ_RZUL01000004.1"/>
</dbReference>
<dbReference type="Proteomes" id="UP000282977">
    <property type="component" value="Unassembled WGS sequence"/>
</dbReference>
<evidence type="ECO:0000313" key="1">
    <source>
        <dbReference type="EMBL" id="RVT40117.1"/>
    </source>
</evidence>
<dbReference type="Gene3D" id="3.20.20.370">
    <property type="entry name" value="Glycoside hydrolase/deacetylase"/>
    <property type="match status" value="1"/>
</dbReference>
<reference evidence="1 2" key="1">
    <citation type="submission" date="2019-01" db="EMBL/GenBank/DDBJ databases">
        <authorList>
            <person name="Chen W.-M."/>
        </authorList>
    </citation>
    <scope>NUCLEOTIDE SEQUENCE [LARGE SCALE GENOMIC DNA]</scope>
    <source>
        <strain evidence="1 2">TLA-22</strain>
    </source>
</reference>
<proteinExistence type="predicted"/>
<evidence type="ECO:0000313" key="2">
    <source>
        <dbReference type="Proteomes" id="UP000282977"/>
    </source>
</evidence>
<dbReference type="OrthoDB" id="9771584at2"/>
<organism evidence="1 2">
    <name type="scientific">Sphingobium algorifonticola</name>
    <dbReference type="NCBI Taxonomy" id="2008318"/>
    <lineage>
        <taxon>Bacteria</taxon>
        <taxon>Pseudomonadati</taxon>
        <taxon>Pseudomonadota</taxon>
        <taxon>Alphaproteobacteria</taxon>
        <taxon>Sphingomonadales</taxon>
        <taxon>Sphingomonadaceae</taxon>
        <taxon>Sphingobium</taxon>
    </lineage>
</organism>
<comment type="caution">
    <text evidence="1">The sequence shown here is derived from an EMBL/GenBank/DDBJ whole genome shotgun (WGS) entry which is preliminary data.</text>
</comment>
<keyword evidence="2" id="KW-1185">Reference proteome</keyword>
<dbReference type="CDD" id="cd10935">
    <property type="entry name" value="CE4_WalW"/>
    <property type="match status" value="1"/>
</dbReference>
<accession>A0A437J5D1</accession>